<protein>
    <submittedName>
        <fullName evidence="2">Uncharacterized protein</fullName>
    </submittedName>
</protein>
<keyword evidence="3" id="KW-1185">Reference proteome</keyword>
<gene>
    <name evidence="2" type="ORF">EVAR_10563_1</name>
</gene>
<name>A0A4C1U1W2_EUMVA</name>
<proteinExistence type="predicted"/>
<evidence type="ECO:0000256" key="1">
    <source>
        <dbReference type="SAM" id="MobiDB-lite"/>
    </source>
</evidence>
<reference evidence="2 3" key="1">
    <citation type="journal article" date="2019" name="Commun. Biol.">
        <title>The bagworm genome reveals a unique fibroin gene that provides high tensile strength.</title>
        <authorList>
            <person name="Kono N."/>
            <person name="Nakamura H."/>
            <person name="Ohtoshi R."/>
            <person name="Tomita M."/>
            <person name="Numata K."/>
            <person name="Arakawa K."/>
        </authorList>
    </citation>
    <scope>NUCLEOTIDE SEQUENCE [LARGE SCALE GENOMIC DNA]</scope>
</reference>
<feature type="region of interest" description="Disordered" evidence="1">
    <location>
        <begin position="1"/>
        <end position="109"/>
    </location>
</feature>
<feature type="compositionally biased region" description="Basic residues" evidence="1">
    <location>
        <begin position="69"/>
        <end position="81"/>
    </location>
</feature>
<evidence type="ECO:0000313" key="2">
    <source>
        <dbReference type="EMBL" id="GBP20302.1"/>
    </source>
</evidence>
<dbReference type="OrthoDB" id="6926727at2759"/>
<evidence type="ECO:0000313" key="3">
    <source>
        <dbReference type="Proteomes" id="UP000299102"/>
    </source>
</evidence>
<dbReference type="Proteomes" id="UP000299102">
    <property type="component" value="Unassembled WGS sequence"/>
</dbReference>
<dbReference type="AlphaFoldDB" id="A0A4C1U1W2"/>
<comment type="caution">
    <text evidence="2">The sequence shown here is derived from an EMBL/GenBank/DDBJ whole genome shotgun (WGS) entry which is preliminary data.</text>
</comment>
<accession>A0A4C1U1W2</accession>
<dbReference type="EMBL" id="BGZK01000117">
    <property type="protein sequence ID" value="GBP20302.1"/>
    <property type="molecule type" value="Genomic_DNA"/>
</dbReference>
<sequence length="164" mass="18321">MRTLNLPLLKGAKSGKTRENIRSPGTLNSANKKMKDLGPGLFNKKQEKSKVLLRNSVQENYTKPGWKTLKSRKVKAKKRKSQPSEKLPKPPPMPIHKKPRRRPCPANKSMTLDKIHNSAAGDILITLSKESADRGQGLQKTIADILQQDAKVINMVSEENHNKG</sequence>
<organism evidence="2 3">
    <name type="scientific">Eumeta variegata</name>
    <name type="common">Bagworm moth</name>
    <name type="synonym">Eumeta japonica</name>
    <dbReference type="NCBI Taxonomy" id="151549"/>
    <lineage>
        <taxon>Eukaryota</taxon>
        <taxon>Metazoa</taxon>
        <taxon>Ecdysozoa</taxon>
        <taxon>Arthropoda</taxon>
        <taxon>Hexapoda</taxon>
        <taxon>Insecta</taxon>
        <taxon>Pterygota</taxon>
        <taxon>Neoptera</taxon>
        <taxon>Endopterygota</taxon>
        <taxon>Lepidoptera</taxon>
        <taxon>Glossata</taxon>
        <taxon>Ditrysia</taxon>
        <taxon>Tineoidea</taxon>
        <taxon>Psychidae</taxon>
        <taxon>Oiketicinae</taxon>
        <taxon>Eumeta</taxon>
    </lineage>
</organism>